<dbReference type="Gene3D" id="3.100.10.20">
    <property type="entry name" value="CRISPR-associated endonuclease Cas1, N-terminal domain"/>
    <property type="match status" value="1"/>
</dbReference>
<dbReference type="Proteomes" id="UP001501710">
    <property type="component" value="Unassembled WGS sequence"/>
</dbReference>
<accession>A0ABP8CJ82</accession>
<comment type="caution">
    <text evidence="2">The sequence shown here is derived from an EMBL/GenBank/DDBJ whole genome shotgun (WGS) entry which is preliminary data.</text>
</comment>
<gene>
    <name evidence="2" type="ORF">GCM10022254_61440</name>
</gene>
<evidence type="ECO:0000256" key="1">
    <source>
        <dbReference type="SAM" id="MobiDB-lite"/>
    </source>
</evidence>
<dbReference type="Pfam" id="PF09707">
    <property type="entry name" value="Cas_Cas2CT1978"/>
    <property type="match status" value="1"/>
</dbReference>
<dbReference type="EMBL" id="BAABAS010000021">
    <property type="protein sequence ID" value="GAA4239768.1"/>
    <property type="molecule type" value="Genomic_DNA"/>
</dbReference>
<keyword evidence="3" id="KW-1185">Reference proteome</keyword>
<feature type="region of interest" description="Disordered" evidence="1">
    <location>
        <begin position="163"/>
        <end position="187"/>
    </location>
</feature>
<organism evidence="2 3">
    <name type="scientific">Actinomadura meridiana</name>
    <dbReference type="NCBI Taxonomy" id="559626"/>
    <lineage>
        <taxon>Bacteria</taxon>
        <taxon>Bacillati</taxon>
        <taxon>Actinomycetota</taxon>
        <taxon>Actinomycetes</taxon>
        <taxon>Streptosporangiales</taxon>
        <taxon>Thermomonosporaceae</taxon>
        <taxon>Actinomadura</taxon>
    </lineage>
</organism>
<protein>
    <submittedName>
        <fullName evidence="2">Uncharacterized protein</fullName>
    </submittedName>
</protein>
<sequence>MSTRARRDLGTPTLAMLPRIADSLSFLYLETVRIVQDDLGICAQVESPRGTERVYLPAAALSCVLLGPGTSITQPALTSFARNGTSLVAVGAGGVRSYAGILPPSLTTTWLERQARAWADDEQRLAAVLVHPATTEQGFTVKTAGERRRRIADFDGLQLVRFLPQNTEDPTADPARPNQSPEPHVPS</sequence>
<dbReference type="InterPro" id="IPR042211">
    <property type="entry name" value="CRISPR-assoc_Cas1_N"/>
</dbReference>
<dbReference type="InterPro" id="IPR010152">
    <property type="entry name" value="CRISPR-assoc_prot_Cas2_sub"/>
</dbReference>
<name>A0ABP8CJ82_9ACTN</name>
<evidence type="ECO:0000313" key="2">
    <source>
        <dbReference type="EMBL" id="GAA4239768.1"/>
    </source>
</evidence>
<reference evidence="3" key="1">
    <citation type="journal article" date="2019" name="Int. J. Syst. Evol. Microbiol.">
        <title>The Global Catalogue of Microorganisms (GCM) 10K type strain sequencing project: providing services to taxonomists for standard genome sequencing and annotation.</title>
        <authorList>
            <consortium name="The Broad Institute Genomics Platform"/>
            <consortium name="The Broad Institute Genome Sequencing Center for Infectious Disease"/>
            <person name="Wu L."/>
            <person name="Ma J."/>
        </authorList>
    </citation>
    <scope>NUCLEOTIDE SEQUENCE [LARGE SCALE GENOMIC DNA]</scope>
    <source>
        <strain evidence="3">JCM 17440</strain>
    </source>
</reference>
<evidence type="ECO:0000313" key="3">
    <source>
        <dbReference type="Proteomes" id="UP001501710"/>
    </source>
</evidence>
<proteinExistence type="predicted"/>
<dbReference type="RefSeq" id="WP_344903922.1">
    <property type="nucleotide sequence ID" value="NZ_BAABAS010000021.1"/>
</dbReference>